<organism evidence="2 3">
    <name type="scientific">Methanosarcina mazei WWM610</name>
    <dbReference type="NCBI Taxonomy" id="1434117"/>
    <lineage>
        <taxon>Archaea</taxon>
        <taxon>Methanobacteriati</taxon>
        <taxon>Methanobacteriota</taxon>
        <taxon>Stenosarchaea group</taxon>
        <taxon>Methanomicrobia</taxon>
        <taxon>Methanosarcinales</taxon>
        <taxon>Methanosarcinaceae</taxon>
        <taxon>Methanosarcina</taxon>
    </lineage>
</organism>
<proteinExistence type="predicted"/>
<gene>
    <name evidence="2" type="ORF">MSMAW_0797</name>
</gene>
<evidence type="ECO:0000313" key="3">
    <source>
        <dbReference type="Proteomes" id="UP000033058"/>
    </source>
</evidence>
<sequence>MLAVGILLLSSIVAVDLLLEDTPVVIQLEGDTFKVVDIPYVYTVKEAYILLFSGFTGGLALAQVLRSSGLQEPVFSLTTPSARVKVLNLAVEDPQERSFEVSSDSAENFQGEGFQPDRAHIDPTAVLLRVLEGDEKKAVELIAAKGGRILQNELVNSLDFSKAKVSRVLINLERRGIITKKKYGLTNCISIANELKDNAGMKDKGAEGE</sequence>
<dbReference type="InterPro" id="IPR036388">
    <property type="entry name" value="WH-like_DNA-bd_sf"/>
</dbReference>
<dbReference type="InterPro" id="IPR036390">
    <property type="entry name" value="WH_DNA-bd_sf"/>
</dbReference>
<name>A0A0E3PVQ9_METMZ</name>
<dbReference type="EMBL" id="CP009509">
    <property type="protein sequence ID" value="AKB39788.1"/>
    <property type="molecule type" value="Genomic_DNA"/>
</dbReference>
<protein>
    <recommendedName>
        <fullName evidence="1">DUF7343 domain-containing protein</fullName>
    </recommendedName>
</protein>
<dbReference type="Proteomes" id="UP000033058">
    <property type="component" value="Chromosome"/>
</dbReference>
<reference evidence="2 3" key="1">
    <citation type="submission" date="2014-07" db="EMBL/GenBank/DDBJ databases">
        <title>Methanogenic archaea and the global carbon cycle.</title>
        <authorList>
            <person name="Henriksen J.R."/>
            <person name="Luke J."/>
            <person name="Reinhart S."/>
            <person name="Benedict M.N."/>
            <person name="Youngblut N.D."/>
            <person name="Metcalf M.E."/>
            <person name="Whitaker R.J."/>
            <person name="Metcalf W.W."/>
        </authorList>
    </citation>
    <scope>NUCLEOTIDE SEQUENCE [LARGE SCALE GENOMIC DNA]</scope>
    <source>
        <strain evidence="2 3">WWM610</strain>
    </source>
</reference>
<evidence type="ECO:0000259" key="1">
    <source>
        <dbReference type="Pfam" id="PF24034"/>
    </source>
</evidence>
<dbReference type="Pfam" id="PF24034">
    <property type="entry name" value="DUF7343"/>
    <property type="match status" value="1"/>
</dbReference>
<dbReference type="AlphaFoldDB" id="A0A0E3PVQ9"/>
<dbReference type="SUPFAM" id="SSF46785">
    <property type="entry name" value="Winged helix' DNA-binding domain"/>
    <property type="match status" value="1"/>
</dbReference>
<dbReference type="InterPro" id="IPR055767">
    <property type="entry name" value="DUF7343"/>
</dbReference>
<dbReference type="HOGENOM" id="CLU_1418705_0_0_2"/>
<evidence type="ECO:0000313" key="2">
    <source>
        <dbReference type="EMBL" id="AKB39788.1"/>
    </source>
</evidence>
<dbReference type="PATRIC" id="fig|1434117.4.peg.994"/>
<dbReference type="Gene3D" id="1.10.10.10">
    <property type="entry name" value="Winged helix-like DNA-binding domain superfamily/Winged helix DNA-binding domain"/>
    <property type="match status" value="1"/>
</dbReference>
<accession>A0A0E3PVQ9</accession>
<feature type="domain" description="DUF7343" evidence="1">
    <location>
        <begin position="134"/>
        <end position="191"/>
    </location>
</feature>